<protein>
    <submittedName>
        <fullName evidence="8">MFS general substrate transporter</fullName>
    </submittedName>
</protein>
<feature type="transmembrane region" description="Helical" evidence="6">
    <location>
        <begin position="287"/>
        <end position="309"/>
    </location>
</feature>
<keyword evidence="9" id="KW-1185">Reference proteome</keyword>
<feature type="transmembrane region" description="Helical" evidence="6">
    <location>
        <begin position="223"/>
        <end position="246"/>
    </location>
</feature>
<feature type="region of interest" description="Disordered" evidence="5">
    <location>
        <begin position="1"/>
        <end position="74"/>
    </location>
</feature>
<feature type="transmembrane region" description="Helical" evidence="6">
    <location>
        <begin position="452"/>
        <end position="469"/>
    </location>
</feature>
<dbReference type="InterPro" id="IPR011701">
    <property type="entry name" value="MFS"/>
</dbReference>
<reference evidence="8" key="1">
    <citation type="journal article" date="2020" name="Stud. Mycol.">
        <title>101 Dothideomycetes genomes: a test case for predicting lifestyles and emergence of pathogens.</title>
        <authorList>
            <person name="Haridas S."/>
            <person name="Albert R."/>
            <person name="Binder M."/>
            <person name="Bloem J."/>
            <person name="Labutti K."/>
            <person name="Salamov A."/>
            <person name="Andreopoulos B."/>
            <person name="Baker S."/>
            <person name="Barry K."/>
            <person name="Bills G."/>
            <person name="Bluhm B."/>
            <person name="Cannon C."/>
            <person name="Castanera R."/>
            <person name="Culley D."/>
            <person name="Daum C."/>
            <person name="Ezra D."/>
            <person name="Gonzalez J."/>
            <person name="Henrissat B."/>
            <person name="Kuo A."/>
            <person name="Liang C."/>
            <person name="Lipzen A."/>
            <person name="Lutzoni F."/>
            <person name="Magnuson J."/>
            <person name="Mondo S."/>
            <person name="Nolan M."/>
            <person name="Ohm R."/>
            <person name="Pangilinan J."/>
            <person name="Park H.-J."/>
            <person name="Ramirez L."/>
            <person name="Alfaro M."/>
            <person name="Sun H."/>
            <person name="Tritt A."/>
            <person name="Yoshinaga Y."/>
            <person name="Zwiers L.-H."/>
            <person name="Turgeon B."/>
            <person name="Goodwin S."/>
            <person name="Spatafora J."/>
            <person name="Crous P."/>
            <person name="Grigoriev I."/>
        </authorList>
    </citation>
    <scope>NUCLEOTIDE SEQUENCE</scope>
    <source>
        <strain evidence="8">CBS 207.26</strain>
    </source>
</reference>
<dbReference type="GO" id="GO:0022857">
    <property type="term" value="F:transmembrane transporter activity"/>
    <property type="evidence" value="ECO:0007669"/>
    <property type="project" value="InterPro"/>
</dbReference>
<name>A0A6A6EK39_9PEZI</name>
<dbReference type="PROSITE" id="PS50850">
    <property type="entry name" value="MFS"/>
    <property type="match status" value="1"/>
</dbReference>
<keyword evidence="4 6" id="KW-0472">Membrane</keyword>
<dbReference type="AlphaFoldDB" id="A0A6A6EK39"/>
<feature type="transmembrane region" description="Helical" evidence="6">
    <location>
        <begin position="408"/>
        <end position="431"/>
    </location>
</feature>
<dbReference type="PROSITE" id="PS00216">
    <property type="entry name" value="SUGAR_TRANSPORT_1"/>
    <property type="match status" value="1"/>
</dbReference>
<sequence>MNSNDAVFAAESEADQELRSRNRSGPSKARIYPDRSKKSGDSSPEPFVDTEEAPLLSDGGSRRGSVESDTDSPEWFGTAELQGLPWWKRPSIFWLLPPFLLFTTAFGGIIVPKLNLILTLICDDYYADKSITNPNAGPKLLEPDDSSRCRTDEVSARVSLFILYGNLASGILSAITSPKLGTLSDRYGRKKLLVLTTAGMLVGEVLTILAAKYPESVSVNWILVGYALDGLCGSFVVGMALAHAYATDCTPPQKRNVAFGYFHACLFTGIAVGPVLAGAVIKTFKSVLLVFYIALVFHFIFIFFLFFCIPESLSKARQEAAREKHRLEIERLGPAADWINQLRSVNLLRPLKILYPTGPGSSSAVRRNLLLLAATDTITFSVIMSAMGVIVIYTHRQFGWEEWESSKFVSIVNSCRVLSLMIALPVLTRLVRGKEGTSRQRNSGSDHFDLSVIRLAILFDMLGYLGYTLSRKGSLFTLAGAVASVGGIGSPTLGSALTKHVPPDRVGQLLGATGLLHAFARVIGPTIFNGIYYATVGTFRQTVFVCLTATFGSAFVCSLFIRPHVYLEDIAPDGSPVRTNDDEEAEPMIH</sequence>
<evidence type="ECO:0000313" key="9">
    <source>
        <dbReference type="Proteomes" id="UP000800200"/>
    </source>
</evidence>
<feature type="transmembrane region" description="Helical" evidence="6">
    <location>
        <begin position="539"/>
        <end position="561"/>
    </location>
</feature>
<feature type="transmembrane region" description="Helical" evidence="6">
    <location>
        <begin position="161"/>
        <end position="180"/>
    </location>
</feature>
<dbReference type="SUPFAM" id="SSF103473">
    <property type="entry name" value="MFS general substrate transporter"/>
    <property type="match status" value="1"/>
</dbReference>
<proteinExistence type="predicted"/>
<feature type="compositionally biased region" description="Basic and acidic residues" evidence="5">
    <location>
        <begin position="31"/>
        <end position="40"/>
    </location>
</feature>
<evidence type="ECO:0000256" key="6">
    <source>
        <dbReference type="SAM" id="Phobius"/>
    </source>
</evidence>
<feature type="transmembrane region" description="Helical" evidence="6">
    <location>
        <begin position="192"/>
        <end position="211"/>
    </location>
</feature>
<evidence type="ECO:0000256" key="3">
    <source>
        <dbReference type="ARBA" id="ARBA00022989"/>
    </source>
</evidence>
<dbReference type="InterPro" id="IPR036259">
    <property type="entry name" value="MFS_trans_sf"/>
</dbReference>
<evidence type="ECO:0000259" key="7">
    <source>
        <dbReference type="PROSITE" id="PS50850"/>
    </source>
</evidence>
<dbReference type="Gene3D" id="1.20.1250.20">
    <property type="entry name" value="MFS general substrate transporter like domains"/>
    <property type="match status" value="1"/>
</dbReference>
<feature type="domain" description="Major facilitator superfamily (MFS) profile" evidence="7">
    <location>
        <begin position="100"/>
        <end position="566"/>
    </location>
</feature>
<keyword evidence="2 6" id="KW-0812">Transmembrane</keyword>
<dbReference type="Proteomes" id="UP000800200">
    <property type="component" value="Unassembled WGS sequence"/>
</dbReference>
<feature type="transmembrane region" description="Helical" evidence="6">
    <location>
        <begin position="509"/>
        <end position="533"/>
    </location>
</feature>
<dbReference type="EMBL" id="ML994617">
    <property type="protein sequence ID" value="KAF2191505.1"/>
    <property type="molecule type" value="Genomic_DNA"/>
</dbReference>
<feature type="transmembrane region" description="Helical" evidence="6">
    <location>
        <begin position="92"/>
        <end position="111"/>
    </location>
</feature>
<keyword evidence="3 6" id="KW-1133">Transmembrane helix</keyword>
<gene>
    <name evidence="8" type="ORF">K469DRAFT_623237</name>
</gene>
<dbReference type="PANTHER" id="PTHR23507">
    <property type="entry name" value="ZGC:174356"/>
    <property type="match status" value="1"/>
</dbReference>
<dbReference type="InterPro" id="IPR020846">
    <property type="entry name" value="MFS_dom"/>
</dbReference>
<accession>A0A6A6EK39</accession>
<dbReference type="Pfam" id="PF07690">
    <property type="entry name" value="MFS_1"/>
    <property type="match status" value="1"/>
</dbReference>
<evidence type="ECO:0000256" key="2">
    <source>
        <dbReference type="ARBA" id="ARBA00022692"/>
    </source>
</evidence>
<feature type="transmembrane region" description="Helical" evidence="6">
    <location>
        <begin position="475"/>
        <end position="497"/>
    </location>
</feature>
<dbReference type="PANTHER" id="PTHR23507:SF40">
    <property type="entry name" value="TETRACYCLINE-EFFLUX TRANSPORTER"/>
    <property type="match status" value="1"/>
</dbReference>
<dbReference type="OrthoDB" id="3026777at2759"/>
<organism evidence="8 9">
    <name type="scientific">Zopfia rhizophila CBS 207.26</name>
    <dbReference type="NCBI Taxonomy" id="1314779"/>
    <lineage>
        <taxon>Eukaryota</taxon>
        <taxon>Fungi</taxon>
        <taxon>Dikarya</taxon>
        <taxon>Ascomycota</taxon>
        <taxon>Pezizomycotina</taxon>
        <taxon>Dothideomycetes</taxon>
        <taxon>Dothideomycetes incertae sedis</taxon>
        <taxon>Zopfiaceae</taxon>
        <taxon>Zopfia</taxon>
    </lineage>
</organism>
<evidence type="ECO:0000256" key="5">
    <source>
        <dbReference type="SAM" id="MobiDB-lite"/>
    </source>
</evidence>
<evidence type="ECO:0000256" key="1">
    <source>
        <dbReference type="ARBA" id="ARBA00004141"/>
    </source>
</evidence>
<dbReference type="GO" id="GO:0016020">
    <property type="term" value="C:membrane"/>
    <property type="evidence" value="ECO:0007669"/>
    <property type="project" value="UniProtKB-SubCell"/>
</dbReference>
<feature type="transmembrane region" description="Helical" evidence="6">
    <location>
        <begin position="258"/>
        <end position="281"/>
    </location>
</feature>
<comment type="subcellular location">
    <subcellularLocation>
        <location evidence="1">Membrane</location>
        <topology evidence="1">Multi-pass membrane protein</topology>
    </subcellularLocation>
</comment>
<dbReference type="InterPro" id="IPR005829">
    <property type="entry name" value="Sugar_transporter_CS"/>
</dbReference>
<feature type="transmembrane region" description="Helical" evidence="6">
    <location>
        <begin position="369"/>
        <end position="393"/>
    </location>
</feature>
<evidence type="ECO:0000256" key="4">
    <source>
        <dbReference type="ARBA" id="ARBA00023136"/>
    </source>
</evidence>
<evidence type="ECO:0000313" key="8">
    <source>
        <dbReference type="EMBL" id="KAF2191505.1"/>
    </source>
</evidence>